<proteinExistence type="predicted"/>
<dbReference type="AlphaFoldDB" id="A0AAI8YQT4"/>
<protein>
    <submittedName>
        <fullName evidence="2">Uu.00g019250.m01.CDS01</fullName>
    </submittedName>
</protein>
<comment type="caution">
    <text evidence="2">The sequence shown here is derived from an EMBL/GenBank/DDBJ whole genome shotgun (WGS) entry which is preliminary data.</text>
</comment>
<feature type="compositionally biased region" description="Polar residues" evidence="1">
    <location>
        <begin position="151"/>
        <end position="167"/>
    </location>
</feature>
<feature type="region of interest" description="Disordered" evidence="1">
    <location>
        <begin position="143"/>
        <end position="167"/>
    </location>
</feature>
<evidence type="ECO:0000313" key="3">
    <source>
        <dbReference type="Proteomes" id="UP001295740"/>
    </source>
</evidence>
<organism evidence="2 3">
    <name type="scientific">Anthostomella pinea</name>
    <dbReference type="NCBI Taxonomy" id="933095"/>
    <lineage>
        <taxon>Eukaryota</taxon>
        <taxon>Fungi</taxon>
        <taxon>Dikarya</taxon>
        <taxon>Ascomycota</taxon>
        <taxon>Pezizomycotina</taxon>
        <taxon>Sordariomycetes</taxon>
        <taxon>Xylariomycetidae</taxon>
        <taxon>Xylariales</taxon>
        <taxon>Xylariaceae</taxon>
        <taxon>Anthostomella</taxon>
    </lineage>
</organism>
<dbReference type="EMBL" id="CAUWAG010000020">
    <property type="protein sequence ID" value="CAJ2513806.1"/>
    <property type="molecule type" value="Genomic_DNA"/>
</dbReference>
<dbReference type="Proteomes" id="UP001295740">
    <property type="component" value="Unassembled WGS sequence"/>
</dbReference>
<gene>
    <name evidence="2" type="ORF">KHLLAP_LOCUS14274</name>
</gene>
<sequence length="167" mass="19426">MGKPPAKRMEMTTPQSPIVRLFHPSQYLPVRKRLMKHLNTLEVLRLCQTSKELRSHLQLVEWDINKKLKPFFDDPISFRSCLGRCDALIFGDFALQFLERAYWADFDLESIVQNGSKLEELAKHVTEVQGFTWDETYTLDDEKNMSDDETAMSNNGFEEVGVNQQSH</sequence>
<accession>A0AAI8YQT4</accession>
<evidence type="ECO:0000313" key="2">
    <source>
        <dbReference type="EMBL" id="CAJ2513806.1"/>
    </source>
</evidence>
<evidence type="ECO:0000256" key="1">
    <source>
        <dbReference type="SAM" id="MobiDB-lite"/>
    </source>
</evidence>
<reference evidence="2" key="1">
    <citation type="submission" date="2023-10" db="EMBL/GenBank/DDBJ databases">
        <authorList>
            <person name="Hackl T."/>
        </authorList>
    </citation>
    <scope>NUCLEOTIDE SEQUENCE</scope>
</reference>
<name>A0AAI8YQT4_9PEZI</name>
<keyword evidence="3" id="KW-1185">Reference proteome</keyword>